<evidence type="ECO:0000256" key="8">
    <source>
        <dbReference type="ARBA" id="ARBA00023136"/>
    </source>
</evidence>
<name>A0A9P0HIY3_NEZVI</name>
<evidence type="ECO:0000256" key="4">
    <source>
        <dbReference type="ARBA" id="ARBA00022692"/>
    </source>
</evidence>
<evidence type="ECO:0000256" key="1">
    <source>
        <dbReference type="ARBA" id="ARBA00004292"/>
    </source>
</evidence>
<evidence type="ECO:0000256" key="6">
    <source>
        <dbReference type="ARBA" id="ARBA00022989"/>
    </source>
</evidence>
<protein>
    <recommendedName>
        <fullName evidence="3">NADH dehydrogenase [ubiquinone] 1 alpha subcomplex subunit 11</fullName>
    </recommendedName>
    <alternativeName>
        <fullName evidence="9">Complex I-B14.7</fullName>
    </alternativeName>
    <alternativeName>
        <fullName evidence="10">NADH-ubiquinone oxidoreductase subunit B14.7</fullName>
    </alternativeName>
</protein>
<feature type="transmembrane region" description="Helical" evidence="11">
    <location>
        <begin position="39"/>
        <end position="55"/>
    </location>
</feature>
<dbReference type="EMBL" id="OV725081">
    <property type="protein sequence ID" value="CAH1403425.1"/>
    <property type="molecule type" value="Genomic_DNA"/>
</dbReference>
<comment type="subcellular location">
    <subcellularLocation>
        <location evidence="1">Mitochondrion inner membrane</location>
        <topology evidence="1">Multi-pass membrane protein</topology>
        <orientation evidence="1">Matrix side</orientation>
    </subcellularLocation>
</comment>
<dbReference type="GO" id="GO:0006120">
    <property type="term" value="P:mitochondrial electron transport, NADH to ubiquinone"/>
    <property type="evidence" value="ECO:0007669"/>
    <property type="project" value="InterPro"/>
</dbReference>
<keyword evidence="8 11" id="KW-0472">Membrane</keyword>
<keyword evidence="5" id="KW-0999">Mitochondrion inner membrane</keyword>
<sequence>MTSICVDKIEEKPSTSYSYFDTPDGEDCLKKLYFISKNAAILGLFASTMDVLHYSHPKGYAALLGRYAYTTLPITGMGAAFAAVTCAATNIRKKDDKVNYAIGGLAAGAVWGAWKKSYKFGYYGGLALAGFAVLVKDSFQNNWPLLGEETKKMPYSPFWIRQDWSVVSDPGRTWKREDEV</sequence>
<evidence type="ECO:0000256" key="3">
    <source>
        <dbReference type="ARBA" id="ARBA00018191"/>
    </source>
</evidence>
<accession>A0A9P0HIY3</accession>
<dbReference type="Proteomes" id="UP001152798">
    <property type="component" value="Chromosome 5"/>
</dbReference>
<keyword evidence="13" id="KW-1185">Reference proteome</keyword>
<keyword evidence="4 11" id="KW-0812">Transmembrane</keyword>
<gene>
    <name evidence="12" type="ORF">NEZAVI_LOCUS12036</name>
</gene>
<organism evidence="12 13">
    <name type="scientific">Nezara viridula</name>
    <name type="common">Southern green stink bug</name>
    <name type="synonym">Cimex viridulus</name>
    <dbReference type="NCBI Taxonomy" id="85310"/>
    <lineage>
        <taxon>Eukaryota</taxon>
        <taxon>Metazoa</taxon>
        <taxon>Ecdysozoa</taxon>
        <taxon>Arthropoda</taxon>
        <taxon>Hexapoda</taxon>
        <taxon>Insecta</taxon>
        <taxon>Pterygota</taxon>
        <taxon>Neoptera</taxon>
        <taxon>Paraneoptera</taxon>
        <taxon>Hemiptera</taxon>
        <taxon>Heteroptera</taxon>
        <taxon>Panheteroptera</taxon>
        <taxon>Pentatomomorpha</taxon>
        <taxon>Pentatomoidea</taxon>
        <taxon>Pentatomidae</taxon>
        <taxon>Pentatominae</taxon>
        <taxon>Nezara</taxon>
    </lineage>
</organism>
<evidence type="ECO:0000256" key="11">
    <source>
        <dbReference type="SAM" id="Phobius"/>
    </source>
</evidence>
<evidence type="ECO:0000313" key="12">
    <source>
        <dbReference type="EMBL" id="CAH1403425.1"/>
    </source>
</evidence>
<comment type="similarity">
    <text evidence="2">Belongs to the complex I NDUFA11 subunit family.</text>
</comment>
<dbReference type="GO" id="GO:0045271">
    <property type="term" value="C:respiratory chain complex I"/>
    <property type="evidence" value="ECO:0007669"/>
    <property type="project" value="InterPro"/>
</dbReference>
<dbReference type="PANTHER" id="PTHR21382:SF1">
    <property type="entry name" value="NADH DEHYDROGENASE [UBIQUINONE] 1 ALPHA SUBCOMPLEX SUBUNIT 11"/>
    <property type="match status" value="1"/>
</dbReference>
<dbReference type="OrthoDB" id="1913277at2759"/>
<dbReference type="PANTHER" id="PTHR21382">
    <property type="entry name" value="NADH-UBIQUINONE OXIDOREDUCTASE SUBUNIT"/>
    <property type="match status" value="1"/>
</dbReference>
<evidence type="ECO:0000313" key="13">
    <source>
        <dbReference type="Proteomes" id="UP001152798"/>
    </source>
</evidence>
<dbReference type="InterPro" id="IPR039205">
    <property type="entry name" value="NDUFA11"/>
</dbReference>
<keyword evidence="6 11" id="KW-1133">Transmembrane helix</keyword>
<evidence type="ECO:0000256" key="2">
    <source>
        <dbReference type="ARBA" id="ARBA00008699"/>
    </source>
</evidence>
<dbReference type="AlphaFoldDB" id="A0A9P0HIY3"/>
<keyword evidence="7" id="KW-0496">Mitochondrion</keyword>
<evidence type="ECO:0000256" key="7">
    <source>
        <dbReference type="ARBA" id="ARBA00023128"/>
    </source>
</evidence>
<feature type="transmembrane region" description="Helical" evidence="11">
    <location>
        <begin position="67"/>
        <end position="91"/>
    </location>
</feature>
<dbReference type="GO" id="GO:0005743">
    <property type="term" value="C:mitochondrial inner membrane"/>
    <property type="evidence" value="ECO:0007669"/>
    <property type="project" value="UniProtKB-SubCell"/>
</dbReference>
<reference evidence="12" key="1">
    <citation type="submission" date="2022-01" db="EMBL/GenBank/DDBJ databases">
        <authorList>
            <person name="King R."/>
        </authorList>
    </citation>
    <scope>NUCLEOTIDE SEQUENCE</scope>
</reference>
<evidence type="ECO:0000256" key="10">
    <source>
        <dbReference type="ARBA" id="ARBA00031497"/>
    </source>
</evidence>
<proteinExistence type="inferred from homology"/>
<evidence type="ECO:0000256" key="9">
    <source>
        <dbReference type="ARBA" id="ARBA00030608"/>
    </source>
</evidence>
<evidence type="ECO:0000256" key="5">
    <source>
        <dbReference type="ARBA" id="ARBA00022792"/>
    </source>
</evidence>